<dbReference type="GO" id="GO:0015627">
    <property type="term" value="C:type II protein secretion system complex"/>
    <property type="evidence" value="ECO:0007669"/>
    <property type="project" value="InterPro"/>
</dbReference>
<dbReference type="EMBL" id="AEPB01000052">
    <property type="protein sequence ID" value="EGA88720.1"/>
    <property type="molecule type" value="Genomic_DNA"/>
</dbReference>
<dbReference type="GO" id="GO:0030420">
    <property type="term" value="P:establishment of competence for transformation"/>
    <property type="evidence" value="ECO:0007669"/>
    <property type="project" value="UniProtKB-KW"/>
</dbReference>
<name>E7RJX8_9BACL</name>
<evidence type="ECO:0008006" key="11">
    <source>
        <dbReference type="Google" id="ProtNLM"/>
    </source>
</evidence>
<evidence type="ECO:0000256" key="3">
    <source>
        <dbReference type="ARBA" id="ARBA00022481"/>
    </source>
</evidence>
<feature type="transmembrane region" description="Helical" evidence="8">
    <location>
        <begin position="12"/>
        <end position="34"/>
    </location>
</feature>
<protein>
    <recommendedName>
        <fullName evidence="11">Prepilin-type N-terminal cleavage/methylation domain-containing protein</fullName>
    </recommendedName>
</protein>
<dbReference type="GO" id="GO:0016020">
    <property type="term" value="C:membrane"/>
    <property type="evidence" value="ECO:0007669"/>
    <property type="project" value="UniProtKB-SubCell"/>
</dbReference>
<evidence type="ECO:0000256" key="4">
    <source>
        <dbReference type="ARBA" id="ARBA00022692"/>
    </source>
</evidence>
<dbReference type="InterPro" id="IPR012902">
    <property type="entry name" value="N_methyl_site"/>
</dbReference>
<evidence type="ECO:0000313" key="9">
    <source>
        <dbReference type="EMBL" id="EGA88720.1"/>
    </source>
</evidence>
<dbReference type="RefSeq" id="WP_008432275.1">
    <property type="nucleotide sequence ID" value="NZ_AEPB01000052.1"/>
</dbReference>
<dbReference type="InterPro" id="IPR002416">
    <property type="entry name" value="T2SS_protein-GspH"/>
</dbReference>
<evidence type="ECO:0000256" key="5">
    <source>
        <dbReference type="ARBA" id="ARBA00022989"/>
    </source>
</evidence>
<evidence type="ECO:0000256" key="2">
    <source>
        <dbReference type="ARBA" id="ARBA00004241"/>
    </source>
</evidence>
<evidence type="ECO:0000256" key="1">
    <source>
        <dbReference type="ARBA" id="ARBA00004167"/>
    </source>
</evidence>
<dbReference type="GO" id="GO:0015628">
    <property type="term" value="P:protein secretion by the type II secretion system"/>
    <property type="evidence" value="ECO:0007669"/>
    <property type="project" value="InterPro"/>
</dbReference>
<sequence length="146" mass="16090">MRNENGITLVELLGVLVITSIIMVVIMSVFSTGANSSERTASRQQLQQESNLIVEQIRASYLKNEKDSAVEQKFKVRIDGSKLLISKIDGSNENIISTGYQYSMGTGAGPGPVVVVFDRTKVSPFYLKTCSNNQCFEVQTSFSKLK</sequence>
<accession>E7RJX8</accession>
<dbReference type="AlphaFoldDB" id="E7RJX8"/>
<dbReference type="OrthoDB" id="2427473at2"/>
<comment type="subcellular location">
    <subcellularLocation>
        <location evidence="2">Cell surface</location>
    </subcellularLocation>
    <subcellularLocation>
        <location evidence="1">Membrane</location>
        <topology evidence="1">Single-pass membrane protein</topology>
    </subcellularLocation>
</comment>
<gene>
    <name evidence="9" type="ORF">GPDM_13991</name>
</gene>
<keyword evidence="3" id="KW-0488">Methylation</keyword>
<evidence type="ECO:0000256" key="8">
    <source>
        <dbReference type="SAM" id="Phobius"/>
    </source>
</evidence>
<keyword evidence="7" id="KW-0178">Competence</keyword>
<evidence type="ECO:0000313" key="10">
    <source>
        <dbReference type="Proteomes" id="UP000003052"/>
    </source>
</evidence>
<keyword evidence="6 8" id="KW-0472">Membrane</keyword>
<dbReference type="GO" id="GO:0009986">
    <property type="term" value="C:cell surface"/>
    <property type="evidence" value="ECO:0007669"/>
    <property type="project" value="UniProtKB-SubCell"/>
</dbReference>
<evidence type="ECO:0000256" key="6">
    <source>
        <dbReference type="ARBA" id="ARBA00023136"/>
    </source>
</evidence>
<proteinExistence type="predicted"/>
<organism evidence="9 10">
    <name type="scientific">Planococcus donghaensis MPA1U2</name>
    <dbReference type="NCBI Taxonomy" id="933115"/>
    <lineage>
        <taxon>Bacteria</taxon>
        <taxon>Bacillati</taxon>
        <taxon>Bacillota</taxon>
        <taxon>Bacilli</taxon>
        <taxon>Bacillales</taxon>
        <taxon>Caryophanaceae</taxon>
        <taxon>Planococcus</taxon>
    </lineage>
</organism>
<keyword evidence="4 8" id="KW-0812">Transmembrane</keyword>
<keyword evidence="5 8" id="KW-1133">Transmembrane helix</keyword>
<reference evidence="9 10" key="1">
    <citation type="journal article" date="2011" name="J. Bacteriol.">
        <title>The Draft Genome of Planococcus donghaensis MPA1U2 Reveals Nonsporulation Pathways Controlled by a Conserved Spo0A Regulon.</title>
        <authorList>
            <person name="Pearson M.D."/>
            <person name="Noller H.F."/>
        </authorList>
    </citation>
    <scope>NUCLEOTIDE SEQUENCE [LARGE SCALE GENOMIC DNA]</scope>
    <source>
        <strain evidence="9 10">MPA1U2</strain>
    </source>
</reference>
<dbReference type="Proteomes" id="UP000003052">
    <property type="component" value="Unassembled WGS sequence"/>
</dbReference>
<evidence type="ECO:0000256" key="7">
    <source>
        <dbReference type="ARBA" id="ARBA00023287"/>
    </source>
</evidence>
<comment type="caution">
    <text evidence="9">The sequence shown here is derived from an EMBL/GenBank/DDBJ whole genome shotgun (WGS) entry which is preliminary data.</text>
</comment>
<dbReference type="Pfam" id="PF07963">
    <property type="entry name" value="N_methyl"/>
    <property type="match status" value="1"/>
</dbReference>
<dbReference type="PRINTS" id="PR00885">
    <property type="entry name" value="BCTERIALGSPH"/>
</dbReference>